<dbReference type="Proteomes" id="UP000292974">
    <property type="component" value="Unassembled WGS sequence"/>
</dbReference>
<feature type="region of interest" description="Disordered" evidence="1">
    <location>
        <begin position="1"/>
        <end position="53"/>
    </location>
</feature>
<reference evidence="2 3" key="1">
    <citation type="submission" date="2019-02" db="EMBL/GenBank/DDBJ databases">
        <title>The genomic architecture of introgression among sibling species of bacteria.</title>
        <authorList>
            <person name="Cavassim M.I.A."/>
            <person name="Moeskjaer S."/>
            <person name="Moslemi C."/>
            <person name="Fields B."/>
            <person name="Bachmann A."/>
            <person name="Vilhjalmsson B."/>
            <person name="Schierup M.H."/>
            <person name="Young J.P.W."/>
            <person name="Andersen S.U."/>
        </authorList>
    </citation>
    <scope>NUCLEOTIDE SEQUENCE [LARGE SCALE GENOMIC DNA]</scope>
    <source>
        <strain evidence="2 3">SM135B</strain>
    </source>
</reference>
<accession>A0A7M3DUZ9</accession>
<evidence type="ECO:0000256" key="1">
    <source>
        <dbReference type="SAM" id="MobiDB-lite"/>
    </source>
</evidence>
<evidence type="ECO:0000313" key="2">
    <source>
        <dbReference type="EMBL" id="TAY52538.1"/>
    </source>
</evidence>
<dbReference type="AlphaFoldDB" id="A0A7M3DUZ9"/>
<proteinExistence type="predicted"/>
<evidence type="ECO:0000313" key="3">
    <source>
        <dbReference type="Proteomes" id="UP000292974"/>
    </source>
</evidence>
<comment type="caution">
    <text evidence="2">The sequence shown here is derived from an EMBL/GenBank/DDBJ whole genome shotgun (WGS) entry which is preliminary data.</text>
</comment>
<gene>
    <name evidence="2" type="ORF">ELH90_13250</name>
</gene>
<organism evidence="2 3">
    <name type="scientific">Rhizobium leguminosarum</name>
    <dbReference type="NCBI Taxonomy" id="384"/>
    <lineage>
        <taxon>Bacteria</taxon>
        <taxon>Pseudomonadati</taxon>
        <taxon>Pseudomonadota</taxon>
        <taxon>Alphaproteobacteria</taxon>
        <taxon>Hyphomicrobiales</taxon>
        <taxon>Rhizobiaceae</taxon>
        <taxon>Rhizobium/Agrobacterium group</taxon>
        <taxon>Rhizobium</taxon>
    </lineage>
</organism>
<name>A0A7M3DUZ9_RHILE</name>
<protein>
    <submittedName>
        <fullName evidence="2">Uncharacterized protein</fullName>
    </submittedName>
</protein>
<dbReference type="EMBL" id="SIOP01000001">
    <property type="protein sequence ID" value="TAY52538.1"/>
    <property type="molecule type" value="Genomic_DNA"/>
</dbReference>
<sequence length="82" mass="9151">MMYRLRQDATAINSRMGSGGRLTSRRCHEITWPSSEPASQRRPDMTRQPCAALGSRRSRSLILGQNQQPPISADLISLGLQQ</sequence>